<comment type="caution">
    <text evidence="2">The sequence shown here is derived from an EMBL/GenBank/DDBJ whole genome shotgun (WGS) entry which is preliminary data.</text>
</comment>
<proteinExistence type="predicted"/>
<dbReference type="EMBL" id="RYCF01000251">
    <property type="protein sequence ID" value="MQK27637.1"/>
    <property type="molecule type" value="Genomic_DNA"/>
</dbReference>
<gene>
    <name evidence="2" type="ORF">EIZ93_26080</name>
</gene>
<dbReference type="AlphaFoldDB" id="A0A5P0JHF8"/>
<reference evidence="2 3" key="1">
    <citation type="journal article" date="2019" name="Environ. Health Perspect.">
        <title>Inter-host Transmission of Carbapenemase-Producing Escherichia coli among Humans and Backyard Animals.</title>
        <authorList>
            <person name="Li J."/>
            <person name="Bi Z."/>
            <person name="Ma S."/>
            <person name="Chen B."/>
            <person name="Cai C."/>
            <person name="He J."/>
            <person name="Schwarz S."/>
            <person name="Sun C."/>
            <person name="Zhou Y."/>
            <person name="Yin J."/>
            <person name="Hulth A."/>
            <person name="Wang Y."/>
            <person name="Shen Z."/>
            <person name="Wang S."/>
            <person name="Wu C."/>
            <person name="Nilsson L.E."/>
            <person name="Walsh T.R."/>
            <person name="Borjesson S."/>
            <person name="Shen J."/>
            <person name="Sun Q."/>
            <person name="Wang Y."/>
        </authorList>
    </citation>
    <scope>NUCLEOTIDE SEQUENCE [LARGE SCALE GENOMIC DNA]</scope>
    <source>
        <strain evidence="2 3">A016f</strain>
    </source>
</reference>
<dbReference type="Proteomes" id="UP000359125">
    <property type="component" value="Unassembled WGS sequence"/>
</dbReference>
<feature type="compositionally biased region" description="Polar residues" evidence="1">
    <location>
        <begin position="28"/>
        <end position="44"/>
    </location>
</feature>
<protein>
    <submittedName>
        <fullName evidence="2">Replication protein RepA</fullName>
    </submittedName>
</protein>
<name>A0A5P0JHF8_ECOLX</name>
<sequence length="44" mass="4952">MKVIGVFAFLAPVNPHQNQFPATLRRGQPQNSLNDQQSSTDRKN</sequence>
<evidence type="ECO:0000313" key="2">
    <source>
        <dbReference type="EMBL" id="MQK27637.1"/>
    </source>
</evidence>
<evidence type="ECO:0000256" key="1">
    <source>
        <dbReference type="SAM" id="MobiDB-lite"/>
    </source>
</evidence>
<feature type="region of interest" description="Disordered" evidence="1">
    <location>
        <begin position="19"/>
        <end position="44"/>
    </location>
</feature>
<evidence type="ECO:0000313" key="3">
    <source>
        <dbReference type="Proteomes" id="UP000359125"/>
    </source>
</evidence>
<accession>A0A5P0JHF8</accession>
<organism evidence="2 3">
    <name type="scientific">Escherichia coli</name>
    <dbReference type="NCBI Taxonomy" id="562"/>
    <lineage>
        <taxon>Bacteria</taxon>
        <taxon>Pseudomonadati</taxon>
        <taxon>Pseudomonadota</taxon>
        <taxon>Gammaproteobacteria</taxon>
        <taxon>Enterobacterales</taxon>
        <taxon>Enterobacteriaceae</taxon>
        <taxon>Escherichia</taxon>
    </lineage>
</organism>